<dbReference type="RefSeq" id="WP_072278429.1">
    <property type="nucleotide sequence ID" value="NZ_BCSX01000018.1"/>
</dbReference>
<protein>
    <submittedName>
        <fullName evidence="2">Uncharacterized protein</fullName>
    </submittedName>
</protein>
<sequence>MGSRDLTDSVAAFCSASEACDVDGMVATLAPDAELVSPLSGRMVFRGQDDLRVLLAAIYGSLHELKWTDTLGDGSVRVAVREGKIAGIRFTDALVFELDGAGRIRRLRPHLRPLLAIIVFAAMLGPKMATSLGVVRRALSHR</sequence>
<evidence type="ECO:0000256" key="1">
    <source>
        <dbReference type="SAM" id="Phobius"/>
    </source>
</evidence>
<proteinExistence type="predicted"/>
<evidence type="ECO:0000313" key="3">
    <source>
        <dbReference type="Proteomes" id="UP000069620"/>
    </source>
</evidence>
<reference evidence="3" key="1">
    <citation type="journal article" date="2016" name="Genome Announc.">
        <title>Draft Genome Sequences of Five Rapidly Growing Mycobacterium Species, M. thermoresistibile, M. fortuitum subsp. acetamidolyticum, M. canariasense, M. brisbanense, and M. novocastrense.</title>
        <authorList>
            <person name="Katahira K."/>
            <person name="Ogura Y."/>
            <person name="Gotoh Y."/>
            <person name="Hayashi T."/>
        </authorList>
    </citation>
    <scope>NUCLEOTIDE SEQUENCE [LARGE SCALE GENOMIC DNA]</scope>
    <source>
        <strain evidence="3">JCM15654</strain>
    </source>
</reference>
<reference evidence="3" key="2">
    <citation type="submission" date="2016-02" db="EMBL/GenBank/DDBJ databases">
        <title>Draft genome sequence of five rapidly growing Mycobacterium species.</title>
        <authorList>
            <person name="Katahira K."/>
            <person name="Gotou Y."/>
            <person name="Iida K."/>
            <person name="Ogura Y."/>
            <person name="Hayashi T."/>
        </authorList>
    </citation>
    <scope>NUCLEOTIDE SEQUENCE [LARGE SCALE GENOMIC DNA]</scope>
    <source>
        <strain evidence="3">JCM15654</strain>
    </source>
</reference>
<dbReference type="Gene3D" id="3.10.450.50">
    <property type="match status" value="1"/>
</dbReference>
<dbReference type="Proteomes" id="UP000069620">
    <property type="component" value="Unassembled WGS sequence"/>
</dbReference>
<keyword evidence="3" id="KW-1185">Reference proteome</keyword>
<evidence type="ECO:0000313" key="2">
    <source>
        <dbReference type="EMBL" id="GAS87481.1"/>
    </source>
</evidence>
<dbReference type="InterPro" id="IPR032710">
    <property type="entry name" value="NTF2-like_dom_sf"/>
</dbReference>
<dbReference type="STRING" id="146020.RMCB_1577"/>
<dbReference type="EMBL" id="BCSX01000018">
    <property type="protein sequence ID" value="GAS87481.1"/>
    <property type="molecule type" value="Genomic_DNA"/>
</dbReference>
<dbReference type="OrthoDB" id="4546439at2"/>
<keyword evidence="1" id="KW-1133">Transmembrane helix</keyword>
<feature type="transmembrane region" description="Helical" evidence="1">
    <location>
        <begin position="113"/>
        <end position="135"/>
    </location>
</feature>
<organism evidence="2 3">
    <name type="scientific">Mycolicibacterium brisbanense</name>
    <dbReference type="NCBI Taxonomy" id="146020"/>
    <lineage>
        <taxon>Bacteria</taxon>
        <taxon>Bacillati</taxon>
        <taxon>Actinomycetota</taxon>
        <taxon>Actinomycetes</taxon>
        <taxon>Mycobacteriales</taxon>
        <taxon>Mycobacteriaceae</taxon>
        <taxon>Mycolicibacterium</taxon>
    </lineage>
</organism>
<keyword evidence="1" id="KW-0472">Membrane</keyword>
<dbReference type="AlphaFoldDB" id="A0A100VWU5"/>
<accession>A0A100VWU5</accession>
<keyword evidence="1" id="KW-0812">Transmembrane</keyword>
<dbReference type="SUPFAM" id="SSF54427">
    <property type="entry name" value="NTF2-like"/>
    <property type="match status" value="1"/>
</dbReference>
<gene>
    <name evidence="2" type="ORF">RMCB_1577</name>
</gene>
<name>A0A100VWU5_9MYCO</name>
<comment type="caution">
    <text evidence="2">The sequence shown here is derived from an EMBL/GenBank/DDBJ whole genome shotgun (WGS) entry which is preliminary data.</text>
</comment>